<accession>A0A6G6AM33</accession>
<evidence type="ECO:0000313" key="3">
    <source>
        <dbReference type="EMBL" id="QID23224.1"/>
    </source>
</evidence>
<dbReference type="EMBL" id="MN256757">
    <property type="protein sequence ID" value="QID22284.1"/>
    <property type="molecule type" value="Genomic_DNA"/>
</dbReference>
<dbReference type="EMBL" id="MN256759">
    <property type="protein sequence ID" value="QID23224.1"/>
    <property type="molecule type" value="Genomic_DNA"/>
</dbReference>
<geneLocation type="plasmid" evidence="2">
    <name>p4M8F</name>
</geneLocation>
<dbReference type="RefSeq" id="WP_250950851.1">
    <property type="nucleotide sequence ID" value="NZ_MN256757.1"/>
</dbReference>
<dbReference type="AlphaFoldDB" id="A0A6G6AM33"/>
<organism evidence="3">
    <name type="scientific">Escherichia coli</name>
    <dbReference type="NCBI Taxonomy" id="562"/>
    <lineage>
        <taxon>Bacteria</taxon>
        <taxon>Pseudomonadati</taxon>
        <taxon>Pseudomonadota</taxon>
        <taxon>Gammaproteobacteria</taxon>
        <taxon>Enterobacterales</taxon>
        <taxon>Enterobacteriaceae</taxon>
        <taxon>Escherichia</taxon>
    </lineage>
</organism>
<evidence type="ECO:0000313" key="1">
    <source>
        <dbReference type="EMBL" id="QID22284.1"/>
    </source>
</evidence>
<protein>
    <submittedName>
        <fullName evidence="3">Uncharacterized protein</fullName>
    </submittedName>
</protein>
<name>A0A6G6AM33_ECOLX</name>
<keyword evidence="3" id="KW-0614">Plasmid</keyword>
<reference evidence="3" key="1">
    <citation type="submission" date="2019-08" db="EMBL/GenBank/DDBJ databases">
        <authorList>
            <person name="Yao H."/>
        </authorList>
    </citation>
    <scope>NUCLEOTIDE SEQUENCE</scope>
    <source>
        <strain evidence="1">4M18F</strain>
        <strain evidence="2">4M8F</strain>
        <strain evidence="3">4M9F</strain>
        <plasmid evidence="1">p4M18F</plasmid>
        <plasmid evidence="2">p4M8F</plasmid>
        <plasmid evidence="3">p4M9F</plasmid>
    </source>
</reference>
<sequence length="141" mass="15790">MRSEIPSGRFFCLDEFHNFHMSDDVLRERLRSIDGIPAVSYQVNGENVFVFEKLVQLVKQNGHNLESALALVPKATMTAAEAIEAWSVFPEPYSRETNTIDHSGVLGIFRPKTTKCSGGPAVCGLQRGITFFEIPIWALFE</sequence>
<geneLocation type="plasmid" evidence="1">
    <name>p4M18F</name>
</geneLocation>
<geneLocation type="plasmid" evidence="3">
    <name>p4M9F</name>
</geneLocation>
<proteinExistence type="predicted"/>
<dbReference type="EMBL" id="MN256758">
    <property type="protein sequence ID" value="QID22777.1"/>
    <property type="molecule type" value="Genomic_DNA"/>
</dbReference>
<evidence type="ECO:0000313" key="2">
    <source>
        <dbReference type="EMBL" id="QID22777.1"/>
    </source>
</evidence>